<reference evidence="1" key="1">
    <citation type="journal article" date="2023" name="Nat. Microbiol.">
        <title>Babesia duncani multi-omics identifies virulence factors and drug targets.</title>
        <authorList>
            <person name="Singh P."/>
            <person name="Lonardi S."/>
            <person name="Liang Q."/>
            <person name="Vydyam P."/>
            <person name="Khabirova E."/>
            <person name="Fang T."/>
            <person name="Gihaz S."/>
            <person name="Thekkiniath J."/>
            <person name="Munshi M."/>
            <person name="Abel S."/>
            <person name="Ciampossin L."/>
            <person name="Batugedara G."/>
            <person name="Gupta M."/>
            <person name="Lu X.M."/>
            <person name="Lenz T."/>
            <person name="Chakravarty S."/>
            <person name="Cornillot E."/>
            <person name="Hu Y."/>
            <person name="Ma W."/>
            <person name="Gonzalez L.M."/>
            <person name="Sanchez S."/>
            <person name="Estrada K."/>
            <person name="Sanchez-Flores A."/>
            <person name="Montero E."/>
            <person name="Harb O.S."/>
            <person name="Le Roch K.G."/>
            <person name="Mamoun C.B."/>
        </authorList>
    </citation>
    <scope>NUCLEOTIDE SEQUENCE</scope>
    <source>
        <strain evidence="1">WA1</strain>
    </source>
</reference>
<comment type="caution">
    <text evidence="1">The sequence shown here is derived from an EMBL/GenBank/DDBJ whole genome shotgun (WGS) entry which is preliminary data.</text>
</comment>
<dbReference type="Proteomes" id="UP001214638">
    <property type="component" value="Unassembled WGS sequence"/>
</dbReference>
<dbReference type="AlphaFoldDB" id="A0AAD9PJG7"/>
<name>A0AAD9PJG7_9APIC</name>
<gene>
    <name evidence="1" type="ORF">BdWA1_003199</name>
</gene>
<dbReference type="RefSeq" id="XP_067802366.1">
    <property type="nucleotide sequence ID" value="XM_067948215.1"/>
</dbReference>
<sequence>MPNLGAGVSRQTLSSATWAGTSRLCAIMAQVVSRGPNNLESWKPLAQRADCILDSFNAKHLAQLVVYISKSPFRDSGFINRLRARAMATATECDALACGGLLYGLQKLGACDITLVNHFRDVMLSKLDSAKTCYPLILLLHTYANARDADACMAILNKVSSSLDTLVPKGIEIAKAAIEHNFEPTHNVSQVFRDICSRHALVKKSL</sequence>
<evidence type="ECO:0000313" key="1">
    <source>
        <dbReference type="EMBL" id="KAK2195523.1"/>
    </source>
</evidence>
<evidence type="ECO:0000313" key="2">
    <source>
        <dbReference type="Proteomes" id="UP001214638"/>
    </source>
</evidence>
<proteinExistence type="predicted"/>
<dbReference type="GeneID" id="94337496"/>
<keyword evidence="2" id="KW-1185">Reference proteome</keyword>
<protein>
    <submittedName>
        <fullName evidence="1">Uncharacterized protein</fullName>
    </submittedName>
</protein>
<dbReference type="EMBL" id="JALLKP010000004">
    <property type="protein sequence ID" value="KAK2195523.1"/>
    <property type="molecule type" value="Genomic_DNA"/>
</dbReference>
<dbReference type="KEGG" id="bdw:94337496"/>
<accession>A0AAD9PJG7</accession>
<organism evidence="1 2">
    <name type="scientific">Babesia duncani</name>
    <dbReference type="NCBI Taxonomy" id="323732"/>
    <lineage>
        <taxon>Eukaryota</taxon>
        <taxon>Sar</taxon>
        <taxon>Alveolata</taxon>
        <taxon>Apicomplexa</taxon>
        <taxon>Aconoidasida</taxon>
        <taxon>Piroplasmida</taxon>
        <taxon>Babesiidae</taxon>
        <taxon>Babesia</taxon>
    </lineage>
</organism>